<sequence>MSEGDPVQTAAQRVTDDPNELNVEPTPITHETGGPSDTIVEPDMEDPIMQFVVHNFDQMNAMYKAFTRKLKDIPTPPAFTNADPPIIEPWNSDSDDVQPGKAKENAFVESDNGDPSKCRDAVRATPLTNTVKGKSTMNNDFYHEPFVFKESDRDVRDLVASPFTKRIRDYDMPDGIKVPTNQRAYDGTTDPDDHLTVFMGTMDVHKLPEPAWCRFFHITLSGAARFWYDNLAPGSIDGFHQLRDKFEANFLQQRRFQKTQAETSVYVKDLMNR</sequence>
<gene>
    <name evidence="3" type="ORF">CTI12_AA309500</name>
</gene>
<feature type="domain" description="Retrotransposon gag" evidence="2">
    <location>
        <begin position="214"/>
        <end position="261"/>
    </location>
</feature>
<proteinExistence type="predicted"/>
<dbReference type="EMBL" id="PKPP01003644">
    <property type="protein sequence ID" value="PWA68390.1"/>
    <property type="molecule type" value="Genomic_DNA"/>
</dbReference>
<evidence type="ECO:0000313" key="3">
    <source>
        <dbReference type="EMBL" id="PWA68390.1"/>
    </source>
</evidence>
<feature type="region of interest" description="Disordered" evidence="1">
    <location>
        <begin position="1"/>
        <end position="38"/>
    </location>
</feature>
<keyword evidence="3" id="KW-0548">Nucleotidyltransferase</keyword>
<dbReference type="OrthoDB" id="1752293at2759"/>
<dbReference type="PANTHER" id="PTHR33223:SF11">
    <property type="entry name" value="ELEMENT PROTEIN, PUTATIVE-RELATED"/>
    <property type="match status" value="1"/>
</dbReference>
<keyword evidence="4" id="KW-1185">Reference proteome</keyword>
<keyword evidence="3" id="KW-0808">Transferase</keyword>
<dbReference type="GO" id="GO:0003964">
    <property type="term" value="F:RNA-directed DNA polymerase activity"/>
    <property type="evidence" value="ECO:0007669"/>
    <property type="project" value="UniProtKB-KW"/>
</dbReference>
<feature type="region of interest" description="Disordered" evidence="1">
    <location>
        <begin position="81"/>
        <end position="100"/>
    </location>
</feature>
<reference evidence="3 4" key="1">
    <citation type="journal article" date="2018" name="Mol. Plant">
        <title>The genome of Artemisia annua provides insight into the evolution of Asteraceae family and artemisinin biosynthesis.</title>
        <authorList>
            <person name="Shen Q."/>
            <person name="Zhang L."/>
            <person name="Liao Z."/>
            <person name="Wang S."/>
            <person name="Yan T."/>
            <person name="Shi P."/>
            <person name="Liu M."/>
            <person name="Fu X."/>
            <person name="Pan Q."/>
            <person name="Wang Y."/>
            <person name="Lv Z."/>
            <person name="Lu X."/>
            <person name="Zhang F."/>
            <person name="Jiang W."/>
            <person name="Ma Y."/>
            <person name="Chen M."/>
            <person name="Hao X."/>
            <person name="Li L."/>
            <person name="Tang Y."/>
            <person name="Lv G."/>
            <person name="Zhou Y."/>
            <person name="Sun X."/>
            <person name="Brodelius P.E."/>
            <person name="Rose J.K.C."/>
            <person name="Tang K."/>
        </authorList>
    </citation>
    <scope>NUCLEOTIDE SEQUENCE [LARGE SCALE GENOMIC DNA]</scope>
    <source>
        <strain evidence="4">cv. Huhao1</strain>
        <tissue evidence="3">Leaf</tissue>
    </source>
</reference>
<dbReference type="Proteomes" id="UP000245207">
    <property type="component" value="Unassembled WGS sequence"/>
</dbReference>
<keyword evidence="3" id="KW-0695">RNA-directed DNA polymerase</keyword>
<protein>
    <submittedName>
        <fullName evidence="3">Reverse transcriptase domain-containing protein</fullName>
    </submittedName>
</protein>
<organism evidence="3 4">
    <name type="scientific">Artemisia annua</name>
    <name type="common">Sweet wormwood</name>
    <dbReference type="NCBI Taxonomy" id="35608"/>
    <lineage>
        <taxon>Eukaryota</taxon>
        <taxon>Viridiplantae</taxon>
        <taxon>Streptophyta</taxon>
        <taxon>Embryophyta</taxon>
        <taxon>Tracheophyta</taxon>
        <taxon>Spermatophyta</taxon>
        <taxon>Magnoliopsida</taxon>
        <taxon>eudicotyledons</taxon>
        <taxon>Gunneridae</taxon>
        <taxon>Pentapetalae</taxon>
        <taxon>asterids</taxon>
        <taxon>campanulids</taxon>
        <taxon>Asterales</taxon>
        <taxon>Asteraceae</taxon>
        <taxon>Asteroideae</taxon>
        <taxon>Anthemideae</taxon>
        <taxon>Artemisiinae</taxon>
        <taxon>Artemisia</taxon>
    </lineage>
</organism>
<dbReference type="Pfam" id="PF03732">
    <property type="entry name" value="Retrotrans_gag"/>
    <property type="match status" value="1"/>
</dbReference>
<dbReference type="InterPro" id="IPR005162">
    <property type="entry name" value="Retrotrans_gag_dom"/>
</dbReference>
<dbReference type="PANTHER" id="PTHR33223">
    <property type="entry name" value="CCHC-TYPE DOMAIN-CONTAINING PROTEIN"/>
    <property type="match status" value="1"/>
</dbReference>
<evidence type="ECO:0000256" key="1">
    <source>
        <dbReference type="SAM" id="MobiDB-lite"/>
    </source>
</evidence>
<evidence type="ECO:0000313" key="4">
    <source>
        <dbReference type="Proteomes" id="UP000245207"/>
    </source>
</evidence>
<evidence type="ECO:0000259" key="2">
    <source>
        <dbReference type="Pfam" id="PF03732"/>
    </source>
</evidence>
<dbReference type="AlphaFoldDB" id="A0A2U1N4F6"/>
<accession>A0A2U1N4F6</accession>
<name>A0A2U1N4F6_ARTAN</name>
<comment type="caution">
    <text evidence="3">The sequence shown here is derived from an EMBL/GenBank/DDBJ whole genome shotgun (WGS) entry which is preliminary data.</text>
</comment>